<gene>
    <name evidence="2" type="ORF">ENSA7_19790</name>
</gene>
<organism evidence="2 3">
    <name type="scientific">Enhygromyxa salina</name>
    <dbReference type="NCBI Taxonomy" id="215803"/>
    <lineage>
        <taxon>Bacteria</taxon>
        <taxon>Pseudomonadati</taxon>
        <taxon>Myxococcota</taxon>
        <taxon>Polyangia</taxon>
        <taxon>Nannocystales</taxon>
        <taxon>Nannocystaceae</taxon>
        <taxon>Enhygromyxa</taxon>
    </lineage>
</organism>
<feature type="region of interest" description="Disordered" evidence="1">
    <location>
        <begin position="120"/>
        <end position="185"/>
    </location>
</feature>
<evidence type="ECO:0000256" key="1">
    <source>
        <dbReference type="SAM" id="MobiDB-lite"/>
    </source>
</evidence>
<sequence length="185" mass="19809">MKAPDNVGLNITTFSNRRGGTLAIWADDMITKLSARGYLLQRQEPVKSRNGVPGTRFDFSYTPAGADGEEKFYTAVLFVTDAWQVVVQLAGNDELAAAHGEDLERILADIKIRGCKVGSKVCKSGQPKQFDTQQKPKPNVKADDVEQPADKPADNPAEADKPAAGDKPADAEQPASGDKPADAAK</sequence>
<dbReference type="EMBL" id="PVNL01000042">
    <property type="protein sequence ID" value="PRQ08352.1"/>
    <property type="molecule type" value="Genomic_DNA"/>
</dbReference>
<reference evidence="2 3" key="1">
    <citation type="submission" date="2018-03" db="EMBL/GenBank/DDBJ databases">
        <title>Draft Genome Sequences of the Obligatory Marine Myxobacteria Enhygromyxa salina SWB007.</title>
        <authorList>
            <person name="Poehlein A."/>
            <person name="Moghaddam J.A."/>
            <person name="Harms H."/>
            <person name="Alanjari M."/>
            <person name="Koenig G.M."/>
            <person name="Daniel R."/>
            <person name="Schaeberle T.F."/>
        </authorList>
    </citation>
    <scope>NUCLEOTIDE SEQUENCE [LARGE SCALE GENOMIC DNA]</scope>
    <source>
        <strain evidence="2 3">SWB007</strain>
    </source>
</reference>
<comment type="caution">
    <text evidence="2">The sequence shown here is derived from an EMBL/GenBank/DDBJ whole genome shotgun (WGS) entry which is preliminary data.</text>
</comment>
<evidence type="ECO:0000313" key="2">
    <source>
        <dbReference type="EMBL" id="PRQ08352.1"/>
    </source>
</evidence>
<dbReference type="RefSeq" id="WP_106088994.1">
    <property type="nucleotide sequence ID" value="NZ_PVNL01000042.1"/>
</dbReference>
<evidence type="ECO:0000313" key="3">
    <source>
        <dbReference type="Proteomes" id="UP000238823"/>
    </source>
</evidence>
<protein>
    <submittedName>
        <fullName evidence="2">Uncharacterized protein</fullName>
    </submittedName>
</protein>
<name>A0A2S9YTJ5_9BACT</name>
<feature type="compositionally biased region" description="Basic and acidic residues" evidence="1">
    <location>
        <begin position="140"/>
        <end position="170"/>
    </location>
</feature>
<dbReference type="Proteomes" id="UP000238823">
    <property type="component" value="Unassembled WGS sequence"/>
</dbReference>
<accession>A0A2S9YTJ5</accession>
<dbReference type="AlphaFoldDB" id="A0A2S9YTJ5"/>
<feature type="compositionally biased region" description="Polar residues" evidence="1">
    <location>
        <begin position="126"/>
        <end position="136"/>
    </location>
</feature>
<proteinExistence type="predicted"/>